<dbReference type="PANTHER" id="PTHR30047:SF7">
    <property type="entry name" value="HIGH-AFFINITY CHOLINE TRANSPORT PROTEIN"/>
    <property type="match status" value="1"/>
</dbReference>
<accession>A7RKM6</accession>
<dbReference type="GO" id="GO:0022857">
    <property type="term" value="F:transmembrane transporter activity"/>
    <property type="evidence" value="ECO:0000318"/>
    <property type="project" value="GO_Central"/>
</dbReference>
<evidence type="ECO:0000256" key="2">
    <source>
        <dbReference type="ARBA" id="ARBA00009024"/>
    </source>
</evidence>
<evidence type="ECO:0000256" key="8">
    <source>
        <dbReference type="SAM" id="MobiDB-lite"/>
    </source>
</evidence>
<dbReference type="InterPro" id="IPR000060">
    <property type="entry name" value="BCCT_transptr"/>
</dbReference>
<dbReference type="GO" id="GO:0005886">
    <property type="term" value="C:plasma membrane"/>
    <property type="evidence" value="ECO:0000318"/>
    <property type="project" value="GO_Central"/>
</dbReference>
<evidence type="ECO:0000256" key="7">
    <source>
        <dbReference type="ARBA" id="ARBA00023136"/>
    </source>
</evidence>
<keyword evidence="6 9" id="KW-1133">Transmembrane helix</keyword>
<feature type="transmembrane region" description="Helical" evidence="9">
    <location>
        <begin position="72"/>
        <end position="90"/>
    </location>
</feature>
<dbReference type="eggNOG" id="ENOG502QRGP">
    <property type="taxonomic scope" value="Eukaryota"/>
</dbReference>
<feature type="transmembrane region" description="Helical" evidence="9">
    <location>
        <begin position="111"/>
        <end position="131"/>
    </location>
</feature>
<feature type="transmembrane region" description="Helical" evidence="9">
    <location>
        <begin position="29"/>
        <end position="52"/>
    </location>
</feature>
<dbReference type="InterPro" id="IPR006461">
    <property type="entry name" value="PLAC_motif_containing"/>
</dbReference>
<feature type="transmembrane region" description="Helical" evidence="9">
    <location>
        <begin position="216"/>
        <end position="240"/>
    </location>
</feature>
<comment type="subcellular location">
    <subcellularLocation>
        <location evidence="1">Cell membrane</location>
        <topology evidence="1">Multi-pass membrane protein</topology>
    </subcellularLocation>
</comment>
<feature type="transmembrane region" description="Helical" evidence="9">
    <location>
        <begin position="354"/>
        <end position="372"/>
    </location>
</feature>
<evidence type="ECO:0000256" key="4">
    <source>
        <dbReference type="ARBA" id="ARBA00022475"/>
    </source>
</evidence>
<keyword evidence="3" id="KW-0813">Transport</keyword>
<keyword evidence="7 9" id="KW-0472">Membrane</keyword>
<evidence type="ECO:0000313" key="11">
    <source>
        <dbReference type="Proteomes" id="UP000001593"/>
    </source>
</evidence>
<feature type="transmembrane region" description="Helical" evidence="9">
    <location>
        <begin position="284"/>
        <end position="302"/>
    </location>
</feature>
<dbReference type="HOGENOM" id="CLU_010118_5_0_1"/>
<dbReference type="Pfam" id="PF04749">
    <property type="entry name" value="PLAC8"/>
    <property type="match status" value="1"/>
</dbReference>
<keyword evidence="4" id="KW-1003">Cell membrane</keyword>
<dbReference type="InParanoid" id="A7RKM6"/>
<feature type="transmembrane region" description="Helical" evidence="9">
    <location>
        <begin position="613"/>
        <end position="632"/>
    </location>
</feature>
<evidence type="ECO:0000256" key="6">
    <source>
        <dbReference type="ARBA" id="ARBA00022989"/>
    </source>
</evidence>
<feature type="transmembrane region" description="Helical" evidence="9">
    <location>
        <begin position="171"/>
        <end position="189"/>
    </location>
</feature>
<feature type="region of interest" description="Disordered" evidence="8">
    <location>
        <begin position="692"/>
        <end position="715"/>
    </location>
</feature>
<feature type="transmembrane region" description="Helical" evidence="9">
    <location>
        <begin position="638"/>
        <end position="658"/>
    </location>
</feature>
<dbReference type="AlphaFoldDB" id="A7RKM6"/>
<dbReference type="PANTHER" id="PTHR30047">
    <property type="entry name" value="HIGH-AFFINITY CHOLINE TRANSPORT PROTEIN-RELATED"/>
    <property type="match status" value="1"/>
</dbReference>
<evidence type="ECO:0000256" key="5">
    <source>
        <dbReference type="ARBA" id="ARBA00022692"/>
    </source>
</evidence>
<dbReference type="Pfam" id="PF02028">
    <property type="entry name" value="BCCT"/>
    <property type="match status" value="1"/>
</dbReference>
<evidence type="ECO:0000256" key="1">
    <source>
        <dbReference type="ARBA" id="ARBA00004651"/>
    </source>
</evidence>
<comment type="similarity">
    <text evidence="2">Belongs to the cornifelin family.</text>
</comment>
<evidence type="ECO:0000256" key="9">
    <source>
        <dbReference type="SAM" id="Phobius"/>
    </source>
</evidence>
<dbReference type="KEGG" id="nve:5520230"/>
<name>A7RKM6_NEMVE</name>
<feature type="transmembrane region" description="Helical" evidence="9">
    <location>
        <begin position="457"/>
        <end position="475"/>
    </location>
</feature>
<dbReference type="EMBL" id="DS469516">
    <property type="protein sequence ID" value="EDO48013.1"/>
    <property type="molecule type" value="Genomic_DNA"/>
</dbReference>
<feature type="transmembrane region" description="Helical" evidence="9">
    <location>
        <begin position="535"/>
        <end position="553"/>
    </location>
</feature>
<dbReference type="PhylomeDB" id="A7RKM6"/>
<dbReference type="Proteomes" id="UP000001593">
    <property type="component" value="Unassembled WGS sequence"/>
</dbReference>
<protein>
    <submittedName>
        <fullName evidence="10">Uncharacterized protein</fullName>
    </submittedName>
</protein>
<reference evidence="10 11" key="1">
    <citation type="journal article" date="2007" name="Science">
        <title>Sea anemone genome reveals ancestral eumetazoan gene repertoire and genomic organization.</title>
        <authorList>
            <person name="Putnam N.H."/>
            <person name="Srivastava M."/>
            <person name="Hellsten U."/>
            <person name="Dirks B."/>
            <person name="Chapman J."/>
            <person name="Salamov A."/>
            <person name="Terry A."/>
            <person name="Shapiro H."/>
            <person name="Lindquist E."/>
            <person name="Kapitonov V.V."/>
            <person name="Jurka J."/>
            <person name="Genikhovich G."/>
            <person name="Grigoriev I.V."/>
            <person name="Lucas S.M."/>
            <person name="Steele R.E."/>
            <person name="Finnerty J.R."/>
            <person name="Technau U."/>
            <person name="Martindale M.Q."/>
            <person name="Rokhsar D.S."/>
        </authorList>
    </citation>
    <scope>NUCLEOTIDE SEQUENCE [LARGE SCALE GENOMIC DNA]</scope>
    <source>
        <strain evidence="11">CH2 X CH6</strain>
    </source>
</reference>
<proteinExistence type="inferred from homology"/>
<sequence length="748" mass="83375">MGEIHTGDMSQIERCRTIKFKIGKMRVNFNPVVTIFSAIIIWSLVLFCLVKTDLAAKEMPTWAKWVTDKWTWLYIGTQDVWAVFILVLFFSKYSNLKLGKTDDEEPEFNDGSYFSMLFAAGIGVGLFYFGVAEPVLHYEPGSKWGNRYQGRYSDNQRAQDAINVTLFHWGIHGWIVYTMIGLLLGFLSYRYDMPMTMRTCFYPLLGDKIYGTFGDLIDILSVVCTMFGVCTSLGAGAIQLNDGLNRLNSAIEESKMNQVIIIWVITALATVSVISGLKVGIRRLSEICFSVGMFIFLVVFFYDDTWYLLNVFVQSIGYYLQWIVQIGFHTDAFAQMGNAPDGKEAPEWMSEWTIFYWGWWIAWAPFVGVFIARISRGRTIKQFITYTLTVPVVYCIMWFSVFGAIGIKMEREAINAGIECNSTLGGRDSLQSLNGIYRLSCRPSTRMWFDVMEQYEGIGSFMSGLSIVGLVLYFVTSSDSGSLVIDSLSANGHPDPPVLQRVFWALTEGACATGLLWTGGSKALSALQAASISSGLFYTVILNFVCVAIWRAVKYDTGDLDMSGPLFSMGIFDIFYKPSYKRLRNLVIAMTAPWYLMGKAAGKVNNGGKRTAMITLGLTFYTAVGLQILHFFRPGTAYLGAALIVGFFVYGAGIRLAVREKYAIVGNMVEDFFAVMLLYPLAAMQMDEQLDNSKTSSESTIDSGSSAEDESAPLGHKTPHLCIHVNDSGRSSMAGKHLRACLLLSAPL</sequence>
<organism evidence="10 11">
    <name type="scientific">Nematostella vectensis</name>
    <name type="common">Starlet sea anemone</name>
    <dbReference type="NCBI Taxonomy" id="45351"/>
    <lineage>
        <taxon>Eukaryota</taxon>
        <taxon>Metazoa</taxon>
        <taxon>Cnidaria</taxon>
        <taxon>Anthozoa</taxon>
        <taxon>Hexacorallia</taxon>
        <taxon>Actiniaria</taxon>
        <taxon>Edwardsiidae</taxon>
        <taxon>Nematostella</taxon>
    </lineage>
</organism>
<dbReference type="OrthoDB" id="1045822at2759"/>
<evidence type="ECO:0000256" key="3">
    <source>
        <dbReference type="ARBA" id="ARBA00022448"/>
    </source>
</evidence>
<evidence type="ECO:0000313" key="10">
    <source>
        <dbReference type="EMBL" id="EDO48013.1"/>
    </source>
</evidence>
<feature type="transmembrane region" description="Helical" evidence="9">
    <location>
        <begin position="384"/>
        <end position="407"/>
    </location>
</feature>
<keyword evidence="11" id="KW-1185">Reference proteome</keyword>
<feature type="compositionally biased region" description="Low complexity" evidence="8">
    <location>
        <begin position="693"/>
        <end position="706"/>
    </location>
</feature>
<keyword evidence="5 9" id="KW-0812">Transmembrane</keyword>
<feature type="transmembrane region" description="Helical" evidence="9">
    <location>
        <begin position="260"/>
        <end position="277"/>
    </location>
</feature>
<dbReference type="OMA" id="NHENMET"/>
<gene>
    <name evidence="10" type="ORF">NEMVEDRAFT_v1g238957</name>
</gene>